<dbReference type="EMBL" id="VSRR010012003">
    <property type="protein sequence ID" value="MPC53947.1"/>
    <property type="molecule type" value="Genomic_DNA"/>
</dbReference>
<organism evidence="1 2">
    <name type="scientific">Portunus trituberculatus</name>
    <name type="common">Swimming crab</name>
    <name type="synonym">Neptunus trituberculatus</name>
    <dbReference type="NCBI Taxonomy" id="210409"/>
    <lineage>
        <taxon>Eukaryota</taxon>
        <taxon>Metazoa</taxon>
        <taxon>Ecdysozoa</taxon>
        <taxon>Arthropoda</taxon>
        <taxon>Crustacea</taxon>
        <taxon>Multicrustacea</taxon>
        <taxon>Malacostraca</taxon>
        <taxon>Eumalacostraca</taxon>
        <taxon>Eucarida</taxon>
        <taxon>Decapoda</taxon>
        <taxon>Pleocyemata</taxon>
        <taxon>Brachyura</taxon>
        <taxon>Eubrachyura</taxon>
        <taxon>Portunoidea</taxon>
        <taxon>Portunidae</taxon>
        <taxon>Portuninae</taxon>
        <taxon>Portunus</taxon>
    </lineage>
</organism>
<protein>
    <submittedName>
        <fullName evidence="1">Uncharacterized protein</fullName>
    </submittedName>
</protein>
<proteinExistence type="predicted"/>
<dbReference type="AlphaFoldDB" id="A0A5B7G8U6"/>
<gene>
    <name evidence="1" type="ORF">E2C01_047850</name>
</gene>
<dbReference type="Proteomes" id="UP000324222">
    <property type="component" value="Unassembled WGS sequence"/>
</dbReference>
<comment type="caution">
    <text evidence="1">The sequence shown here is derived from an EMBL/GenBank/DDBJ whole genome shotgun (WGS) entry which is preliminary data.</text>
</comment>
<reference evidence="1 2" key="1">
    <citation type="submission" date="2019-05" db="EMBL/GenBank/DDBJ databases">
        <title>Another draft genome of Portunus trituberculatus and its Hox gene families provides insights of decapod evolution.</title>
        <authorList>
            <person name="Jeong J.-H."/>
            <person name="Song I."/>
            <person name="Kim S."/>
            <person name="Choi T."/>
            <person name="Kim D."/>
            <person name="Ryu S."/>
            <person name="Kim W."/>
        </authorList>
    </citation>
    <scope>NUCLEOTIDE SEQUENCE [LARGE SCALE GENOMIC DNA]</scope>
    <source>
        <tissue evidence="1">Muscle</tissue>
    </source>
</reference>
<keyword evidence="2" id="KW-1185">Reference proteome</keyword>
<accession>A0A5B7G8U6</accession>
<name>A0A5B7G8U6_PORTR</name>
<sequence>MRAARGCAVVAWNGRTGDKTISGEGWVAFVLRWNSGGWCLRDFGVQHAVPNNFVYLKSKVY</sequence>
<evidence type="ECO:0000313" key="2">
    <source>
        <dbReference type="Proteomes" id="UP000324222"/>
    </source>
</evidence>
<evidence type="ECO:0000313" key="1">
    <source>
        <dbReference type="EMBL" id="MPC53947.1"/>
    </source>
</evidence>